<dbReference type="RefSeq" id="WP_012498343.1">
    <property type="nucleotide sequence ID" value="NC_011025.1"/>
</dbReference>
<keyword evidence="1" id="KW-1133">Transmembrane helix</keyword>
<accession>B3PMY4</accession>
<dbReference type="EMBL" id="CP001047">
    <property type="protein sequence ID" value="ACF07386.1"/>
    <property type="molecule type" value="Genomic_DNA"/>
</dbReference>
<keyword evidence="3" id="KW-1185">Reference proteome</keyword>
<feature type="transmembrane region" description="Helical" evidence="1">
    <location>
        <begin position="128"/>
        <end position="147"/>
    </location>
</feature>
<dbReference type="HOGENOM" id="CLU_846833_0_0_14"/>
<reference evidence="2 3" key="1">
    <citation type="journal article" date="2008" name="Infect. Immun.">
        <title>Genome of Mycoplasma arthritidis.</title>
        <authorList>
            <person name="Dybvig K."/>
            <person name="Zuhua C."/>
            <person name="Lao P."/>
            <person name="Jordan D.S."/>
            <person name="French C.T."/>
            <person name="Tu A.H."/>
            <person name="Loraine A.E."/>
        </authorList>
    </citation>
    <scope>NUCLEOTIDE SEQUENCE [LARGE SCALE GENOMIC DNA]</scope>
    <source>
        <strain evidence="2 3">158L3-1</strain>
    </source>
</reference>
<organism evidence="2 3">
    <name type="scientific">Metamycoplasma arthritidis (strain 158L3-1)</name>
    <name type="common">Mycoplasma arthritidis</name>
    <dbReference type="NCBI Taxonomy" id="243272"/>
    <lineage>
        <taxon>Bacteria</taxon>
        <taxon>Bacillati</taxon>
        <taxon>Mycoplasmatota</taxon>
        <taxon>Mycoplasmoidales</taxon>
        <taxon>Metamycoplasmataceae</taxon>
        <taxon>Metamycoplasma</taxon>
    </lineage>
</organism>
<sequence>MNDPEFVKNNMKEFLDKTVENIINQKRETNFWTKNFNLEAKKQIEILKSKNYYINDDKSNTSKLIYAEILQIQEMLGEYHEKIKPLFDEIGQLTKVLKGFNIAQITIGVLIAGLAISNFFLAGTLTPLIAALGALSTILGTIQVWLATTRDYLLETKEKVKIVMKGLKTFAKDRAIEAALKKLTDILMRKMAATGVKNVSSSISNLIGAGIIIGVNTKELLDKQIKNVEMKVFEKTKYLNKRVELLRKNSKFVVVSETPQYGDYNEGGYGGKNLIFRNLTEEKDYTLEDLLAMDEKYLWMFNLIKVYDKNKGWYVKTRPNKMIEDNLG</sequence>
<evidence type="ECO:0000313" key="2">
    <source>
        <dbReference type="EMBL" id="ACF07386.1"/>
    </source>
</evidence>
<dbReference type="KEGG" id="mat:MARTH_orf591"/>
<protein>
    <submittedName>
        <fullName evidence="2">Hypothetical membrane protein</fullName>
    </submittedName>
</protein>
<keyword evidence="1" id="KW-0812">Transmembrane</keyword>
<evidence type="ECO:0000256" key="1">
    <source>
        <dbReference type="SAM" id="Phobius"/>
    </source>
</evidence>
<evidence type="ECO:0000313" key="3">
    <source>
        <dbReference type="Proteomes" id="UP000008812"/>
    </source>
</evidence>
<feature type="transmembrane region" description="Helical" evidence="1">
    <location>
        <begin position="102"/>
        <end position="122"/>
    </location>
</feature>
<dbReference type="Proteomes" id="UP000008812">
    <property type="component" value="Chromosome"/>
</dbReference>
<gene>
    <name evidence="2" type="ordered locus">MARTH_orf591</name>
</gene>
<keyword evidence="1" id="KW-0472">Membrane</keyword>
<name>B3PMY4_META1</name>
<proteinExistence type="predicted"/>
<dbReference type="AlphaFoldDB" id="B3PMY4"/>